<accession>A0A3Q9LLT5</accession>
<name>A0A3Q9LLT5_SALET</name>
<evidence type="ECO:0000313" key="1">
    <source>
        <dbReference type="EMBL" id="AZT09176.1"/>
    </source>
</evidence>
<dbReference type="AlphaFoldDB" id="A0A3Q9LLT5"/>
<organism evidence="1">
    <name type="scientific">Salmonella enterica subsp. enterica serovar 43:a:1,7</name>
    <dbReference type="NCBI Taxonomy" id="2500155"/>
    <lineage>
        <taxon>Bacteria</taxon>
        <taxon>Pseudomonadati</taxon>
        <taxon>Pseudomonadota</taxon>
        <taxon>Gammaproteobacteria</taxon>
        <taxon>Enterobacterales</taxon>
        <taxon>Enterobacteriaceae</taxon>
        <taxon>Salmonella</taxon>
    </lineage>
</organism>
<proteinExistence type="predicted"/>
<gene>
    <name evidence="2" type="ORF">ELZ85_19150</name>
    <name evidence="1" type="ORF">ELZ87_19090</name>
</gene>
<dbReference type="EMBL" id="CP034712">
    <property type="protein sequence ID" value="AZT21578.1"/>
    <property type="molecule type" value="Genomic_DNA"/>
</dbReference>
<evidence type="ECO:0000313" key="2">
    <source>
        <dbReference type="EMBL" id="AZT21578.1"/>
    </source>
</evidence>
<dbReference type="EMBL" id="CP034711">
    <property type="protein sequence ID" value="AZT09176.1"/>
    <property type="molecule type" value="Genomic_DNA"/>
</dbReference>
<reference evidence="1" key="1">
    <citation type="submission" date="2018-12" db="EMBL/GenBank/DDBJ databases">
        <title>Complete genome sequences of twenty non-typhoidal Salmonella isolates from Rwanda.</title>
        <authorList>
            <person name="Byukusenge M."/>
            <person name="Li L."/>
            <person name="Subhashinie K."/>
            <person name="Nzayirambaho M."/>
            <person name="Kuchipudi S.V."/>
            <person name="Jayarao B.M."/>
        </authorList>
    </citation>
    <scope>NUCLEOTIDE SEQUENCE</scope>
    <source>
        <strain evidence="2">RSE18</strain>
        <strain evidence="1">RSE20</strain>
    </source>
</reference>
<sequence>MPAICRFSRQPLALTSLVHALPVPAYFFSYPSLSHVILESYFLSLFSFSYFITEKTVTTLANKNIAHLKTNKRNPDVRFNN</sequence>
<protein>
    <submittedName>
        <fullName evidence="1">Uncharacterized protein</fullName>
    </submittedName>
</protein>